<dbReference type="InterPro" id="IPR010998">
    <property type="entry name" value="Integrase_recombinase_N"/>
</dbReference>
<dbReference type="PANTHER" id="PTHR30629:SF2">
    <property type="entry name" value="PROPHAGE INTEGRASE INTS-RELATED"/>
    <property type="match status" value="1"/>
</dbReference>
<dbReference type="Gene3D" id="1.10.443.10">
    <property type="entry name" value="Intergrase catalytic core"/>
    <property type="match status" value="1"/>
</dbReference>
<evidence type="ECO:0000256" key="4">
    <source>
        <dbReference type="ARBA" id="ARBA00023172"/>
    </source>
</evidence>
<evidence type="ECO:0000256" key="2">
    <source>
        <dbReference type="ARBA" id="ARBA00022908"/>
    </source>
</evidence>
<evidence type="ECO:0000256" key="5">
    <source>
        <dbReference type="PROSITE-ProRule" id="PRU01248"/>
    </source>
</evidence>
<evidence type="ECO:0000313" key="8">
    <source>
        <dbReference type="EMBL" id="QPT38571.1"/>
    </source>
</evidence>
<gene>
    <name evidence="8" type="ORF">I6G28_03275</name>
</gene>
<dbReference type="EMBL" id="CP065726">
    <property type="protein sequence ID" value="QPT38571.1"/>
    <property type="molecule type" value="Genomic_DNA"/>
</dbReference>
<proteinExistence type="inferred from homology"/>
<keyword evidence="4" id="KW-0233">DNA recombination</keyword>
<feature type="domain" description="Tyr recombinase" evidence="6">
    <location>
        <begin position="202"/>
        <end position="379"/>
    </location>
</feature>
<dbReference type="InterPro" id="IPR013762">
    <property type="entry name" value="Integrase-like_cat_sf"/>
</dbReference>
<dbReference type="GO" id="GO:0006310">
    <property type="term" value="P:DNA recombination"/>
    <property type="evidence" value="ECO:0007669"/>
    <property type="project" value="UniProtKB-KW"/>
</dbReference>
<dbReference type="InterPro" id="IPR025166">
    <property type="entry name" value="Integrase_DNA_bind_dom"/>
</dbReference>
<dbReference type="InterPro" id="IPR044068">
    <property type="entry name" value="CB"/>
</dbReference>
<sequence>MKLNDRQIKNAKPAEKPYKLNDGKGLYLYVNTSGGKLWRFDFSHNGKRKTLSIGKYPTVSLVEARQTAENARRLLAAGQDPGEAKQQEKRERQAAVSNTFRSIAAEWHKHRETGLTGNHAARVWDSLEKDVFPMLGGLPVSEIKVSQVKEVIEAVAARGALETAGRILQRIKAVFTYAIRTERAENNPAVPLVGLIKAPKQKHQPALPQSELTEFYRRLMLEQAERQTKIAMQLIMLTFVRNGELRAAEWVEFDLNGAEWSIPAAKMKMKAPHIVPLADWTLELLAELKEITGHSRYLFPSVKDPDKHMSENTLSYLMGRMGYKGIATPHGFRSLATDVLNENGFDSDVIERQLAHVEQNKVRAAYHRTEYIPQRKELMQWYSDFLRERYRQAEKELAGDAAKL</sequence>
<dbReference type="InterPro" id="IPR011010">
    <property type="entry name" value="DNA_brk_join_enz"/>
</dbReference>
<organism evidence="8 9">
    <name type="scientific">Neisseria cinerea</name>
    <dbReference type="NCBI Taxonomy" id="483"/>
    <lineage>
        <taxon>Bacteria</taxon>
        <taxon>Pseudomonadati</taxon>
        <taxon>Pseudomonadota</taxon>
        <taxon>Betaproteobacteria</taxon>
        <taxon>Neisseriales</taxon>
        <taxon>Neisseriaceae</taxon>
        <taxon>Neisseria</taxon>
    </lineage>
</organism>
<evidence type="ECO:0000256" key="3">
    <source>
        <dbReference type="ARBA" id="ARBA00023125"/>
    </source>
</evidence>
<dbReference type="Pfam" id="PF13356">
    <property type="entry name" value="Arm-DNA-bind_3"/>
    <property type="match status" value="1"/>
</dbReference>
<dbReference type="InterPro" id="IPR038488">
    <property type="entry name" value="Integrase_DNA-bd_sf"/>
</dbReference>
<evidence type="ECO:0000259" key="7">
    <source>
        <dbReference type="PROSITE" id="PS51900"/>
    </source>
</evidence>
<comment type="similarity">
    <text evidence="1">Belongs to the 'phage' integrase family.</text>
</comment>
<dbReference type="PROSITE" id="PS51900">
    <property type="entry name" value="CB"/>
    <property type="match status" value="1"/>
</dbReference>
<keyword evidence="2" id="KW-0229">DNA integration</keyword>
<evidence type="ECO:0000313" key="9">
    <source>
        <dbReference type="Proteomes" id="UP000594865"/>
    </source>
</evidence>
<dbReference type="Gene3D" id="1.10.150.130">
    <property type="match status" value="1"/>
</dbReference>
<dbReference type="AlphaFoldDB" id="A0A7T3EW66"/>
<dbReference type="GeneID" id="84021404"/>
<dbReference type="InterPro" id="IPR050808">
    <property type="entry name" value="Phage_Integrase"/>
</dbReference>
<dbReference type="Pfam" id="PF22022">
    <property type="entry name" value="Phage_int_M"/>
    <property type="match status" value="1"/>
</dbReference>
<evidence type="ECO:0000256" key="1">
    <source>
        <dbReference type="ARBA" id="ARBA00008857"/>
    </source>
</evidence>
<dbReference type="Proteomes" id="UP000594865">
    <property type="component" value="Chromosome"/>
</dbReference>
<evidence type="ECO:0000259" key="6">
    <source>
        <dbReference type="PROSITE" id="PS51898"/>
    </source>
</evidence>
<reference evidence="8 9" key="1">
    <citation type="submission" date="2020-12" db="EMBL/GenBank/DDBJ databases">
        <title>FDA dAtabase for Regulatory Grade micrObial Sequences (FDA-ARGOS): Supporting development and validation of Infectious Disease Dx tests.</title>
        <authorList>
            <person name="Sproer C."/>
            <person name="Gronow S."/>
            <person name="Severitt S."/>
            <person name="Schroder I."/>
            <person name="Tallon L."/>
            <person name="Sadzewicz L."/>
            <person name="Zhao X."/>
            <person name="Boylan J."/>
            <person name="Ott S."/>
            <person name="Bowen H."/>
            <person name="Vavikolanu K."/>
            <person name="Mehta A."/>
            <person name="Aluvathingal J."/>
            <person name="Nadendla S."/>
            <person name="Lowell S."/>
            <person name="Myers T."/>
            <person name="Yan Y."/>
            <person name="Sichtig H."/>
        </authorList>
    </citation>
    <scope>NUCLEOTIDE SEQUENCE [LARGE SCALE GENOMIC DNA]</scope>
    <source>
        <strain evidence="8 9">FDAARGOS_871</strain>
    </source>
</reference>
<name>A0A7T3EW66_NEICI</name>
<dbReference type="GO" id="GO:0003677">
    <property type="term" value="F:DNA binding"/>
    <property type="evidence" value="ECO:0007669"/>
    <property type="project" value="UniProtKB-UniRule"/>
</dbReference>
<dbReference type="InterPro" id="IPR053876">
    <property type="entry name" value="Phage_int_M"/>
</dbReference>
<keyword evidence="9" id="KW-1185">Reference proteome</keyword>
<dbReference type="CDD" id="cd00801">
    <property type="entry name" value="INT_P4_C"/>
    <property type="match status" value="1"/>
</dbReference>
<dbReference type="Pfam" id="PF00589">
    <property type="entry name" value="Phage_integrase"/>
    <property type="match status" value="1"/>
</dbReference>
<feature type="domain" description="Core-binding (CB)" evidence="7">
    <location>
        <begin position="98"/>
        <end position="179"/>
    </location>
</feature>
<dbReference type="Gene3D" id="3.30.160.390">
    <property type="entry name" value="Integrase, DNA-binding domain"/>
    <property type="match status" value="1"/>
</dbReference>
<accession>A0A7T3EW66</accession>
<dbReference type="PANTHER" id="PTHR30629">
    <property type="entry name" value="PROPHAGE INTEGRASE"/>
    <property type="match status" value="1"/>
</dbReference>
<dbReference type="InterPro" id="IPR002104">
    <property type="entry name" value="Integrase_catalytic"/>
</dbReference>
<dbReference type="SUPFAM" id="SSF56349">
    <property type="entry name" value="DNA breaking-rejoining enzymes"/>
    <property type="match status" value="1"/>
</dbReference>
<keyword evidence="3 5" id="KW-0238">DNA-binding</keyword>
<dbReference type="GO" id="GO:0015074">
    <property type="term" value="P:DNA integration"/>
    <property type="evidence" value="ECO:0007669"/>
    <property type="project" value="UniProtKB-KW"/>
</dbReference>
<protein>
    <submittedName>
        <fullName evidence="8">Integrase arm-type DNA-binding domain-containing protein</fullName>
    </submittedName>
</protein>
<dbReference type="RefSeq" id="WP_111727219.1">
    <property type="nucleotide sequence ID" value="NZ_CAUJPM010000006.1"/>
</dbReference>
<dbReference type="PROSITE" id="PS51898">
    <property type="entry name" value="TYR_RECOMBINASE"/>
    <property type="match status" value="1"/>
</dbReference>